<dbReference type="CDD" id="cd01741">
    <property type="entry name" value="GATase1_1"/>
    <property type="match status" value="1"/>
</dbReference>
<keyword evidence="2" id="KW-1185">Reference proteome</keyword>
<dbReference type="OrthoDB" id="1669814at2759"/>
<dbReference type="STRING" id="1316194.A0A1Q5UH99"/>
<dbReference type="SUPFAM" id="SSF52317">
    <property type="entry name" value="Class I glutamine amidotransferase-like"/>
    <property type="match status" value="1"/>
</dbReference>
<dbReference type="PANTHER" id="PTHR42695">
    <property type="entry name" value="GLUTAMINE AMIDOTRANSFERASE YLR126C-RELATED"/>
    <property type="match status" value="1"/>
</dbReference>
<dbReference type="PANTHER" id="PTHR42695:SF6">
    <property type="entry name" value="GLUTAMINE AMIDOTRANSFERASE DOMAIN-CONTAINING PROTEIN"/>
    <property type="match status" value="1"/>
</dbReference>
<dbReference type="GO" id="GO:0005634">
    <property type="term" value="C:nucleus"/>
    <property type="evidence" value="ECO:0007669"/>
    <property type="project" value="TreeGrafter"/>
</dbReference>
<protein>
    <recommendedName>
        <fullName evidence="3">Glutamine amidotransferase-like protein C13C5.04</fullName>
    </recommendedName>
</protein>
<dbReference type="Gene3D" id="3.40.50.880">
    <property type="match status" value="1"/>
</dbReference>
<evidence type="ECO:0000313" key="2">
    <source>
        <dbReference type="Proteomes" id="UP000186955"/>
    </source>
</evidence>
<gene>
    <name evidence="1" type="ORF">PENSUB_2685</name>
</gene>
<comment type="caution">
    <text evidence="1">The sequence shown here is derived from an EMBL/GenBank/DDBJ whole genome shotgun (WGS) entry which is preliminary data.</text>
</comment>
<evidence type="ECO:0000313" key="1">
    <source>
        <dbReference type="EMBL" id="OKP11819.1"/>
    </source>
</evidence>
<name>A0A1Q5UH99_9EURO</name>
<organism evidence="1 2">
    <name type="scientific">Penicillium subrubescens</name>
    <dbReference type="NCBI Taxonomy" id="1316194"/>
    <lineage>
        <taxon>Eukaryota</taxon>
        <taxon>Fungi</taxon>
        <taxon>Dikarya</taxon>
        <taxon>Ascomycota</taxon>
        <taxon>Pezizomycotina</taxon>
        <taxon>Eurotiomycetes</taxon>
        <taxon>Eurotiomycetidae</taxon>
        <taxon>Eurotiales</taxon>
        <taxon>Aspergillaceae</taxon>
        <taxon>Penicillium</taxon>
    </lineage>
</organism>
<accession>A0A1Q5UH99</accession>
<reference evidence="1 2" key="1">
    <citation type="submission" date="2016-10" db="EMBL/GenBank/DDBJ databases">
        <title>Genome sequence of the ascomycete fungus Penicillium subrubescens.</title>
        <authorList>
            <person name="De Vries R.P."/>
            <person name="Peng M."/>
            <person name="Dilokpimol A."/>
            <person name="Hilden K."/>
            <person name="Makela M.R."/>
            <person name="Grigoriev I."/>
            <person name="Riley R."/>
            <person name="Granchi Z."/>
        </authorList>
    </citation>
    <scope>NUCLEOTIDE SEQUENCE [LARGE SCALE GENOMIC DNA]</scope>
    <source>
        <strain evidence="1 2">CBS 132785</strain>
    </source>
</reference>
<evidence type="ECO:0008006" key="3">
    <source>
        <dbReference type="Google" id="ProtNLM"/>
    </source>
</evidence>
<dbReference type="InterPro" id="IPR029062">
    <property type="entry name" value="Class_I_gatase-like"/>
</dbReference>
<dbReference type="GO" id="GO:0005829">
    <property type="term" value="C:cytosol"/>
    <property type="evidence" value="ECO:0007669"/>
    <property type="project" value="TreeGrafter"/>
</dbReference>
<dbReference type="AlphaFoldDB" id="A0A1Q5UH99"/>
<dbReference type="EMBL" id="MNBE01000273">
    <property type="protein sequence ID" value="OKP11819.1"/>
    <property type="molecule type" value="Genomic_DNA"/>
</dbReference>
<sequence>MDPRRIHIAVLDTDVPCLSVYNKRGLYSSQFRVLLQAAANRINQNANTTLQNGPLAIHVTAFDAVGGSLPPLEFLRASPRTSTEPVNGPFGVIDAILITGSASSAYDPFPWIAELQSFIQTVYANYPLVKIFGSCFGHQIIAQALLSTPTSNTPITNTFSVQPAQTGFEMGIHSIILDPSFTAQFPPLVRTTSKGPFRIQLIHGDQVLPTPQAVAAATSAGQTSVALPAPWMNIGSSAACPIQGLYIHGRILTYQGHFEFDTFVNSELAAEFGRRSGWSAAQVAEYVDQINVSQVPGQEEDDDDSKAAAEAVVLFFAGEDQGTTKFEGVQVADGLMTPPLEEVSA</sequence>
<proteinExistence type="predicted"/>
<dbReference type="InterPro" id="IPR044992">
    <property type="entry name" value="ChyE-like"/>
</dbReference>
<dbReference type="Proteomes" id="UP000186955">
    <property type="component" value="Unassembled WGS sequence"/>
</dbReference>